<name>Q5BRA1_SCHJA</name>
<accession>Q5BRA1</accession>
<evidence type="ECO:0000313" key="1">
    <source>
        <dbReference type="EMBL" id="AAX30935.1"/>
    </source>
</evidence>
<organism evidence="1">
    <name type="scientific">Schistosoma japonicum</name>
    <name type="common">Blood fluke</name>
    <dbReference type="NCBI Taxonomy" id="6182"/>
    <lineage>
        <taxon>Eukaryota</taxon>
        <taxon>Metazoa</taxon>
        <taxon>Spiralia</taxon>
        <taxon>Lophotrochozoa</taxon>
        <taxon>Platyhelminthes</taxon>
        <taxon>Trematoda</taxon>
        <taxon>Digenea</taxon>
        <taxon>Strigeidida</taxon>
        <taxon>Schistosomatoidea</taxon>
        <taxon>Schistosomatidae</taxon>
        <taxon>Schistosoma</taxon>
    </lineage>
</organism>
<sequence>MGINRKYKIVKSCVLVKGEACTRNPIHAASQKDKAAALLNHEFSCNGVCRSVSPQIYNRSRSTSVRRV</sequence>
<protein>
    <submittedName>
        <fullName evidence="1">SJCHGC08896 protein</fullName>
    </submittedName>
</protein>
<dbReference type="AlphaFoldDB" id="Q5BRA1"/>
<reference evidence="1" key="1">
    <citation type="submission" date="2005-01" db="EMBL/GenBank/DDBJ databases">
        <authorList>
            <person name="Han Z."/>
        </authorList>
    </citation>
    <scope>NUCLEOTIDE SEQUENCE</scope>
</reference>
<reference evidence="1" key="2">
    <citation type="journal article" date="2006" name="PLoS Pathog.">
        <title>New perspectives on host-parasite interplay by comparative transcriptomic and proteomic analyses of Schistosoma japonicum.</title>
        <authorList>
            <person name="Liu F."/>
            <person name="Lu J."/>
            <person name="Hu W."/>
            <person name="Wang S.Y."/>
            <person name="Cui S.J."/>
            <person name="Chi M."/>
            <person name="Yan Q."/>
            <person name="Wang X.R."/>
            <person name="Song H.D."/>
            <person name="Xu X.N."/>
            <person name="Wang J.J."/>
            <person name="Zhang X.L."/>
            <person name="Zhang X."/>
            <person name="Wang Z.Q."/>
            <person name="Xue C.L."/>
            <person name="Brindley P.J."/>
            <person name="McManus D.P."/>
            <person name="Yang P.Y."/>
            <person name="Feng Z."/>
            <person name="Chen Z."/>
            <person name="Han Z.G."/>
        </authorList>
    </citation>
    <scope>NUCLEOTIDE SEQUENCE</scope>
</reference>
<dbReference type="EMBL" id="AY915714">
    <property type="protein sequence ID" value="AAX30935.1"/>
    <property type="molecule type" value="mRNA"/>
</dbReference>
<proteinExistence type="evidence at transcript level"/>